<feature type="region of interest" description="Disordered" evidence="1">
    <location>
        <begin position="294"/>
        <end position="329"/>
    </location>
</feature>
<dbReference type="AlphaFoldDB" id="A0A9W8JKA4"/>
<evidence type="ECO:0000313" key="2">
    <source>
        <dbReference type="EMBL" id="KAJ2934424.1"/>
    </source>
</evidence>
<organism evidence="2 3">
    <name type="scientific">Candolleomyces eurysporus</name>
    <dbReference type="NCBI Taxonomy" id="2828524"/>
    <lineage>
        <taxon>Eukaryota</taxon>
        <taxon>Fungi</taxon>
        <taxon>Dikarya</taxon>
        <taxon>Basidiomycota</taxon>
        <taxon>Agaricomycotina</taxon>
        <taxon>Agaricomycetes</taxon>
        <taxon>Agaricomycetidae</taxon>
        <taxon>Agaricales</taxon>
        <taxon>Agaricineae</taxon>
        <taxon>Psathyrellaceae</taxon>
        <taxon>Candolleomyces</taxon>
    </lineage>
</organism>
<name>A0A9W8JKA4_9AGAR</name>
<evidence type="ECO:0000256" key="1">
    <source>
        <dbReference type="SAM" id="MobiDB-lite"/>
    </source>
</evidence>
<keyword evidence="3" id="KW-1185">Reference proteome</keyword>
<comment type="caution">
    <text evidence="2">The sequence shown here is derived from an EMBL/GenBank/DDBJ whole genome shotgun (WGS) entry which is preliminary data.</text>
</comment>
<sequence length="370" mass="40947">MTSGDVLIHGVSHARDPVTLPSFSSKRRGMGFTGLARWINADADSLTKVEHNIRVNHNGIYQTRWHLSLKSYRSTFNNNPNNPNPGGFVSPERSIVTVTMNDVVFVLLEDQIAPTHAEADEQGLNPERLTHFRNTFLTVRPPGSLESLLVMLKARWMPVRHAAGTTQNASLISVVSGAGAPGGGSGKGKGPAGATPNNPLAAAELIVDGKVFQIGLDWIIRVGLVRSKDLIKGMLLEAEYRPLPVMYPPPGNQGMMISNFLASILPVVPDANIYAVTVGEEQWADLLWDREEEQRKQEKQQEEEEKEKQRQSGMDVDKEGSQKVLENDEDVYAYGFDDVLDDPKRDWEGIDRDRRSAYQVIGALKAENIL</sequence>
<feature type="non-terminal residue" evidence="2">
    <location>
        <position position="370"/>
    </location>
</feature>
<dbReference type="EMBL" id="JANBPK010000718">
    <property type="protein sequence ID" value="KAJ2934424.1"/>
    <property type="molecule type" value="Genomic_DNA"/>
</dbReference>
<proteinExistence type="predicted"/>
<dbReference type="OrthoDB" id="2536675at2759"/>
<evidence type="ECO:0008006" key="4">
    <source>
        <dbReference type="Google" id="ProtNLM"/>
    </source>
</evidence>
<reference evidence="2" key="1">
    <citation type="submission" date="2022-06" db="EMBL/GenBank/DDBJ databases">
        <title>Genome Sequence of Candolleomyces eurysporus.</title>
        <authorList>
            <person name="Buettner E."/>
        </authorList>
    </citation>
    <scope>NUCLEOTIDE SEQUENCE</scope>
    <source>
        <strain evidence="2">VTCC 930004</strain>
    </source>
</reference>
<gene>
    <name evidence="2" type="ORF">H1R20_g2689</name>
</gene>
<accession>A0A9W8JKA4</accession>
<dbReference type="Proteomes" id="UP001140091">
    <property type="component" value="Unassembled WGS sequence"/>
</dbReference>
<feature type="compositionally biased region" description="Basic and acidic residues" evidence="1">
    <location>
        <begin position="294"/>
        <end position="321"/>
    </location>
</feature>
<evidence type="ECO:0000313" key="3">
    <source>
        <dbReference type="Proteomes" id="UP001140091"/>
    </source>
</evidence>
<protein>
    <recommendedName>
        <fullName evidence="4">Mediator of RNA polymerase II transcription subunit 20</fullName>
    </recommendedName>
</protein>